<comment type="caution">
    <text evidence="4">The sequence shown here is derived from an EMBL/GenBank/DDBJ whole genome shotgun (WGS) entry which is preliminary data.</text>
</comment>
<comment type="similarity">
    <text evidence="1">Belongs to the CBF/MAK21 family.</text>
</comment>
<evidence type="ECO:0000313" key="5">
    <source>
        <dbReference type="Proteomes" id="UP001143981"/>
    </source>
</evidence>
<accession>A0A9W8CYM5</accession>
<evidence type="ECO:0000256" key="2">
    <source>
        <dbReference type="SAM" id="MobiDB-lite"/>
    </source>
</evidence>
<dbReference type="InterPro" id="IPR005612">
    <property type="entry name" value="CCAAT-binding_factor"/>
</dbReference>
<reference evidence="4" key="1">
    <citation type="submission" date="2022-07" db="EMBL/GenBank/DDBJ databases">
        <title>Phylogenomic reconstructions and comparative analyses of Kickxellomycotina fungi.</title>
        <authorList>
            <person name="Reynolds N.K."/>
            <person name="Stajich J.E."/>
            <person name="Barry K."/>
            <person name="Grigoriev I.V."/>
            <person name="Crous P."/>
            <person name="Smith M.E."/>
        </authorList>
    </citation>
    <scope>NUCLEOTIDE SEQUENCE</scope>
    <source>
        <strain evidence="4">BCRC 34381</strain>
    </source>
</reference>
<proteinExistence type="inferred from homology"/>
<dbReference type="PANTHER" id="PTHR14428">
    <property type="entry name" value="NUCLEOLAR COMPLEX PROTEIN 3"/>
    <property type="match status" value="1"/>
</dbReference>
<feature type="domain" description="CCAAT-binding factor" evidence="3">
    <location>
        <begin position="311"/>
        <end position="529"/>
    </location>
</feature>
<dbReference type="PANTHER" id="PTHR14428:SF5">
    <property type="entry name" value="NUCLEOLAR COMPLEX PROTEIN 3 HOMOLOG"/>
    <property type="match status" value="1"/>
</dbReference>
<sequence length="545" mass="60800">VTKAVQQQRMYEESLVRNYSQFLKQLFAATKRAVKVFGDESADVATGTVAARALGVLINARPHFNFRKDILAALVDVYVQPTSRINFARFTPMAQTARLAILRLFRNDASGELSQNAVTLAAQRIKRLSYRVDPSVLRPWLHLRLREELRENPEDRKRAEEDQKRKEEQREKKKLLRRKRGGAALKEAKRALHVSKKQAKAAKVQKEVDRSLREAEAEVTREEREKWYGETLKQVFVTYFRILKQRDNIGGLLPAVLEGLARYAHLISVEFFVDLFQLLKKIMRGQHGVGVGAEETQEDDLVSPRVGLRTSLLCILTALHILTGQGEALNLDIKDFFHQLYALLPPLAAAPQIEATRISALSDGTRYTVYLGPAEVAAANAAVRGAAPASGGGAASGPEAAAAGLDNEGAAWEETVRSEADLLFECLQLMFLGRTKVASVTRVAAFCKRIAEGALHWPPRTAVRAIELLHRLLIKYPTLDCLLSSDEQAGSGLYLRDLDDPDMCNPMATCLFELHWLQIHHHPAVQAAAARLLGFARAEAKRHRM</sequence>
<dbReference type="Pfam" id="PF03914">
    <property type="entry name" value="CBF"/>
    <property type="match status" value="1"/>
</dbReference>
<dbReference type="GO" id="GO:0003682">
    <property type="term" value="F:chromatin binding"/>
    <property type="evidence" value="ECO:0007669"/>
    <property type="project" value="TreeGrafter"/>
</dbReference>
<organism evidence="4 5">
    <name type="scientific">Coemansia biformis</name>
    <dbReference type="NCBI Taxonomy" id="1286918"/>
    <lineage>
        <taxon>Eukaryota</taxon>
        <taxon>Fungi</taxon>
        <taxon>Fungi incertae sedis</taxon>
        <taxon>Zoopagomycota</taxon>
        <taxon>Kickxellomycotina</taxon>
        <taxon>Kickxellomycetes</taxon>
        <taxon>Kickxellales</taxon>
        <taxon>Kickxellaceae</taxon>
        <taxon>Coemansia</taxon>
    </lineage>
</organism>
<evidence type="ECO:0000256" key="1">
    <source>
        <dbReference type="ARBA" id="ARBA00007797"/>
    </source>
</evidence>
<dbReference type="GO" id="GO:0005730">
    <property type="term" value="C:nucleolus"/>
    <property type="evidence" value="ECO:0007669"/>
    <property type="project" value="TreeGrafter"/>
</dbReference>
<protein>
    <recommendedName>
        <fullName evidence="3">CCAAT-binding factor domain-containing protein</fullName>
    </recommendedName>
</protein>
<dbReference type="InterPro" id="IPR016903">
    <property type="entry name" value="Nucleolar_cplx-assoc_3"/>
</dbReference>
<feature type="compositionally biased region" description="Basic residues" evidence="2">
    <location>
        <begin position="172"/>
        <end position="181"/>
    </location>
</feature>
<dbReference type="AlphaFoldDB" id="A0A9W8CYM5"/>
<feature type="compositionally biased region" description="Basic and acidic residues" evidence="2">
    <location>
        <begin position="152"/>
        <end position="171"/>
    </location>
</feature>
<name>A0A9W8CYM5_9FUNG</name>
<feature type="non-terminal residue" evidence="4">
    <location>
        <position position="1"/>
    </location>
</feature>
<dbReference type="Proteomes" id="UP001143981">
    <property type="component" value="Unassembled WGS sequence"/>
</dbReference>
<evidence type="ECO:0000259" key="3">
    <source>
        <dbReference type="Pfam" id="PF03914"/>
    </source>
</evidence>
<dbReference type="EMBL" id="JANBOI010000578">
    <property type="protein sequence ID" value="KAJ1729639.1"/>
    <property type="molecule type" value="Genomic_DNA"/>
</dbReference>
<keyword evidence="5" id="KW-1185">Reference proteome</keyword>
<dbReference type="GO" id="GO:0006270">
    <property type="term" value="P:DNA replication initiation"/>
    <property type="evidence" value="ECO:0007669"/>
    <property type="project" value="TreeGrafter"/>
</dbReference>
<feature type="region of interest" description="Disordered" evidence="2">
    <location>
        <begin position="152"/>
        <end position="187"/>
    </location>
</feature>
<dbReference type="OrthoDB" id="10263597at2759"/>
<evidence type="ECO:0000313" key="4">
    <source>
        <dbReference type="EMBL" id="KAJ1729639.1"/>
    </source>
</evidence>
<gene>
    <name evidence="4" type="ORF">LPJ61_003424</name>
</gene>